<organism evidence="1 2">
    <name type="scientific">Wickerhamomyces pijperi</name>
    <name type="common">Yeast</name>
    <name type="synonym">Pichia pijperi</name>
    <dbReference type="NCBI Taxonomy" id="599730"/>
    <lineage>
        <taxon>Eukaryota</taxon>
        <taxon>Fungi</taxon>
        <taxon>Dikarya</taxon>
        <taxon>Ascomycota</taxon>
        <taxon>Saccharomycotina</taxon>
        <taxon>Saccharomycetes</taxon>
        <taxon>Phaffomycetales</taxon>
        <taxon>Wickerhamomycetaceae</taxon>
        <taxon>Wickerhamomyces</taxon>
    </lineage>
</organism>
<gene>
    <name evidence="1" type="ORF">WICPIJ_007177</name>
</gene>
<dbReference type="AlphaFoldDB" id="A0A9P8TK71"/>
<dbReference type="EMBL" id="JAEUBG010004184">
    <property type="protein sequence ID" value="KAH3681871.1"/>
    <property type="molecule type" value="Genomic_DNA"/>
</dbReference>
<name>A0A9P8TK71_WICPI</name>
<sequence>MYILSVTGTLGSPFADDFNLETAISFFVELFKVCLGFDLPCELVDTNNLLSFSKADDDFLEDEESCIVTGCVSVVLNLISIGLDLSGNND</sequence>
<reference evidence="1" key="1">
    <citation type="journal article" date="2021" name="Open Biol.">
        <title>Shared evolutionary footprints suggest mitochondrial oxidative damage underlies multiple complex I losses in fungi.</title>
        <authorList>
            <person name="Schikora-Tamarit M.A."/>
            <person name="Marcet-Houben M."/>
            <person name="Nosek J."/>
            <person name="Gabaldon T."/>
        </authorList>
    </citation>
    <scope>NUCLEOTIDE SEQUENCE</scope>
    <source>
        <strain evidence="1">CBS2887</strain>
    </source>
</reference>
<evidence type="ECO:0000313" key="1">
    <source>
        <dbReference type="EMBL" id="KAH3681871.1"/>
    </source>
</evidence>
<reference evidence="1" key="2">
    <citation type="submission" date="2021-01" db="EMBL/GenBank/DDBJ databases">
        <authorList>
            <person name="Schikora-Tamarit M.A."/>
        </authorList>
    </citation>
    <scope>NUCLEOTIDE SEQUENCE</scope>
    <source>
        <strain evidence="1">CBS2887</strain>
    </source>
</reference>
<protein>
    <submittedName>
        <fullName evidence="1">Uncharacterized protein</fullName>
    </submittedName>
</protein>
<proteinExistence type="predicted"/>
<evidence type="ECO:0000313" key="2">
    <source>
        <dbReference type="Proteomes" id="UP000774326"/>
    </source>
</evidence>
<keyword evidence="2" id="KW-1185">Reference proteome</keyword>
<accession>A0A9P8TK71</accession>
<dbReference type="Proteomes" id="UP000774326">
    <property type="component" value="Unassembled WGS sequence"/>
</dbReference>
<comment type="caution">
    <text evidence="1">The sequence shown here is derived from an EMBL/GenBank/DDBJ whole genome shotgun (WGS) entry which is preliminary data.</text>
</comment>